<reference evidence="7 8" key="1">
    <citation type="submission" date="2024-03" db="EMBL/GenBank/DDBJ databases">
        <title>The genome assembly and annotation of the cricket Gryllus longicercus Weissman &amp; Gray.</title>
        <authorList>
            <person name="Szrajer S."/>
            <person name="Gray D."/>
            <person name="Ylla G."/>
        </authorList>
    </citation>
    <scope>NUCLEOTIDE SEQUENCE [LARGE SCALE GENOMIC DNA]</scope>
    <source>
        <strain evidence="7">DAG 2021-001</strain>
        <tissue evidence="7">Whole body minus gut</tissue>
    </source>
</reference>
<dbReference type="GO" id="GO:2000001">
    <property type="term" value="P:regulation of DNA damage checkpoint"/>
    <property type="evidence" value="ECO:0007669"/>
    <property type="project" value="TreeGrafter"/>
</dbReference>
<evidence type="ECO:0000256" key="6">
    <source>
        <dbReference type="SAM" id="MobiDB-lite"/>
    </source>
</evidence>
<dbReference type="EMBL" id="JAZDUA010000214">
    <property type="protein sequence ID" value="KAK7863990.1"/>
    <property type="molecule type" value="Genomic_DNA"/>
</dbReference>
<dbReference type="SUPFAM" id="SSF50978">
    <property type="entry name" value="WD40 repeat-like"/>
    <property type="match status" value="1"/>
</dbReference>
<comment type="function">
    <text evidence="1">Specifically binds 5-hydroxymethylcytosine (5hmC), suggesting that it acts as a specific reader of 5hmC.</text>
</comment>
<protein>
    <recommendedName>
        <fullName evidence="3">WD repeat-containing protein 76</fullName>
    </recommendedName>
</protein>
<dbReference type="PANTHER" id="PTHR14773:SF0">
    <property type="entry name" value="WD REPEAT-CONTAINING PROTEIN 76"/>
    <property type="match status" value="1"/>
</dbReference>
<name>A0AAN9VLA0_9ORTH</name>
<keyword evidence="4" id="KW-0853">WD repeat</keyword>
<evidence type="ECO:0000256" key="2">
    <source>
        <dbReference type="ARBA" id="ARBA00005434"/>
    </source>
</evidence>
<organism evidence="7 8">
    <name type="scientific">Gryllus longicercus</name>
    <dbReference type="NCBI Taxonomy" id="2509291"/>
    <lineage>
        <taxon>Eukaryota</taxon>
        <taxon>Metazoa</taxon>
        <taxon>Ecdysozoa</taxon>
        <taxon>Arthropoda</taxon>
        <taxon>Hexapoda</taxon>
        <taxon>Insecta</taxon>
        <taxon>Pterygota</taxon>
        <taxon>Neoptera</taxon>
        <taxon>Polyneoptera</taxon>
        <taxon>Orthoptera</taxon>
        <taxon>Ensifera</taxon>
        <taxon>Gryllidea</taxon>
        <taxon>Grylloidea</taxon>
        <taxon>Gryllidae</taxon>
        <taxon>Gryllinae</taxon>
        <taxon>Gryllus</taxon>
    </lineage>
</organism>
<sequence length="476" mass="53868">MNVNHSSTLEDDTFENEEEENEYEKLLKRNEEAKLELLKELGALHGIDVNEQVIKPKTQPVKKTNKRINSLQSNEPIRKSPRLSKILIENASQNIKETVQELKEEPQLRRTFFQGPEHMVKVSDDMEDVKPSLQDLIPYFKEVPDGVTARSIQKSLDEFKNSLKKFTISPEYVRKVGTTKTHSLLIHPSESKLLIITGDAAGYLSFWDVENHNAEVEIYRPHKNPVFCVSLCISNPLKLFATAIDGVVRSCDLEKMEFNDIYVTEDHTTYHAQMSPYTLLVAHGCGDVGVVDTRESKNPTSWIECHSRSVRTIQPHPLNENEFVTSSGVGEVGIWDIRGRKKQKPLLLLPHPKGLKSAFFSPGGGMLLTSCNDDKIRIFAADKNYLMMCKSHNMQTGRWLRPFQAMWHPSRDDAFIIGSLNRPRQVDICGIHGLTLHSLKSPHLNTVLSNCHFHKSRPVIAGANSSGYVHVFKGLG</sequence>
<evidence type="ECO:0000313" key="8">
    <source>
        <dbReference type="Proteomes" id="UP001378592"/>
    </source>
</evidence>
<evidence type="ECO:0000256" key="1">
    <source>
        <dbReference type="ARBA" id="ARBA00002530"/>
    </source>
</evidence>
<proteinExistence type="inferred from homology"/>
<gene>
    <name evidence="7" type="ORF">R5R35_000098</name>
</gene>
<comment type="caution">
    <text evidence="7">The sequence shown here is derived from an EMBL/GenBank/DDBJ whole genome shotgun (WGS) entry which is preliminary data.</text>
</comment>
<dbReference type="Gene3D" id="2.130.10.10">
    <property type="entry name" value="YVTN repeat-like/Quinoprotein amine dehydrogenase"/>
    <property type="match status" value="1"/>
</dbReference>
<feature type="region of interest" description="Disordered" evidence="6">
    <location>
        <begin position="1"/>
        <end position="24"/>
    </location>
</feature>
<evidence type="ECO:0000313" key="7">
    <source>
        <dbReference type="EMBL" id="KAK7863990.1"/>
    </source>
</evidence>
<dbReference type="GO" id="GO:0005634">
    <property type="term" value="C:nucleus"/>
    <property type="evidence" value="ECO:0007669"/>
    <property type="project" value="TreeGrafter"/>
</dbReference>
<dbReference type="AlphaFoldDB" id="A0AAN9VLA0"/>
<keyword evidence="8" id="KW-1185">Reference proteome</keyword>
<comment type="similarity">
    <text evidence="2">Belongs to the WD repeat DDB2/WDR76 family.</text>
</comment>
<accession>A0AAN9VLA0</accession>
<dbReference type="SMART" id="SM00320">
    <property type="entry name" value="WD40"/>
    <property type="match status" value="5"/>
</dbReference>
<dbReference type="InterPro" id="IPR050853">
    <property type="entry name" value="WD_repeat_DNA-damage-binding"/>
</dbReference>
<dbReference type="PANTHER" id="PTHR14773">
    <property type="entry name" value="WD REPEAT-CONTAINING PROTEIN 76"/>
    <property type="match status" value="1"/>
</dbReference>
<dbReference type="GO" id="GO:0003677">
    <property type="term" value="F:DNA binding"/>
    <property type="evidence" value="ECO:0007669"/>
    <property type="project" value="TreeGrafter"/>
</dbReference>
<dbReference type="Proteomes" id="UP001378592">
    <property type="component" value="Unassembled WGS sequence"/>
</dbReference>
<feature type="compositionally biased region" description="Acidic residues" evidence="6">
    <location>
        <begin position="9"/>
        <end position="22"/>
    </location>
</feature>
<dbReference type="InterPro" id="IPR036322">
    <property type="entry name" value="WD40_repeat_dom_sf"/>
</dbReference>
<evidence type="ECO:0000256" key="4">
    <source>
        <dbReference type="ARBA" id="ARBA00022574"/>
    </source>
</evidence>
<keyword evidence="5" id="KW-0677">Repeat</keyword>
<evidence type="ECO:0000256" key="3">
    <source>
        <dbReference type="ARBA" id="ARBA00021234"/>
    </source>
</evidence>
<evidence type="ECO:0000256" key="5">
    <source>
        <dbReference type="ARBA" id="ARBA00022737"/>
    </source>
</evidence>
<dbReference type="InterPro" id="IPR015943">
    <property type="entry name" value="WD40/YVTN_repeat-like_dom_sf"/>
</dbReference>
<dbReference type="InterPro" id="IPR001680">
    <property type="entry name" value="WD40_rpt"/>
</dbReference>